<accession>A0A5B6VVL8</accession>
<dbReference type="SUPFAM" id="SSF56672">
    <property type="entry name" value="DNA/RNA polymerases"/>
    <property type="match status" value="1"/>
</dbReference>
<proteinExistence type="predicted"/>
<dbReference type="OrthoDB" id="1749844at2759"/>
<organism evidence="1 2">
    <name type="scientific">Gossypium australe</name>
    <dbReference type="NCBI Taxonomy" id="47621"/>
    <lineage>
        <taxon>Eukaryota</taxon>
        <taxon>Viridiplantae</taxon>
        <taxon>Streptophyta</taxon>
        <taxon>Embryophyta</taxon>
        <taxon>Tracheophyta</taxon>
        <taxon>Spermatophyta</taxon>
        <taxon>Magnoliopsida</taxon>
        <taxon>eudicotyledons</taxon>
        <taxon>Gunneridae</taxon>
        <taxon>Pentapetalae</taxon>
        <taxon>rosids</taxon>
        <taxon>malvids</taxon>
        <taxon>Malvales</taxon>
        <taxon>Malvaceae</taxon>
        <taxon>Malvoideae</taxon>
        <taxon>Gossypium</taxon>
    </lineage>
</organism>
<dbReference type="AlphaFoldDB" id="A0A5B6VVL8"/>
<reference evidence="2" key="1">
    <citation type="journal article" date="2019" name="Plant Biotechnol. J.">
        <title>Genome sequencing of the Australian wild diploid species Gossypium australe highlights disease resistance and delayed gland morphogenesis.</title>
        <authorList>
            <person name="Cai Y."/>
            <person name="Cai X."/>
            <person name="Wang Q."/>
            <person name="Wang P."/>
            <person name="Zhang Y."/>
            <person name="Cai C."/>
            <person name="Xu Y."/>
            <person name="Wang K."/>
            <person name="Zhou Z."/>
            <person name="Wang C."/>
            <person name="Geng S."/>
            <person name="Li B."/>
            <person name="Dong Q."/>
            <person name="Hou Y."/>
            <person name="Wang H."/>
            <person name="Ai P."/>
            <person name="Liu Z."/>
            <person name="Yi F."/>
            <person name="Sun M."/>
            <person name="An G."/>
            <person name="Cheng J."/>
            <person name="Zhang Y."/>
            <person name="Shi Q."/>
            <person name="Xie Y."/>
            <person name="Shi X."/>
            <person name="Chang Y."/>
            <person name="Huang F."/>
            <person name="Chen Y."/>
            <person name="Hong S."/>
            <person name="Mi L."/>
            <person name="Sun Q."/>
            <person name="Zhang L."/>
            <person name="Zhou B."/>
            <person name="Peng R."/>
            <person name="Zhang X."/>
            <person name="Liu F."/>
        </authorList>
    </citation>
    <scope>NUCLEOTIDE SEQUENCE [LARGE SCALE GENOMIC DNA]</scope>
    <source>
        <strain evidence="2">cv. PA1801</strain>
    </source>
</reference>
<dbReference type="EMBL" id="SMMG02000005">
    <property type="protein sequence ID" value="KAA3472972.1"/>
    <property type="molecule type" value="Genomic_DNA"/>
</dbReference>
<name>A0A5B6VVL8_9ROSI</name>
<gene>
    <name evidence="1" type="ORF">EPI10_023389</name>
</gene>
<protein>
    <submittedName>
        <fullName evidence="1">MATE efflux family protein 2, chloroplastic-like</fullName>
    </submittedName>
</protein>
<evidence type="ECO:0000313" key="2">
    <source>
        <dbReference type="Proteomes" id="UP000325315"/>
    </source>
</evidence>
<keyword evidence="2" id="KW-1185">Reference proteome</keyword>
<dbReference type="PANTHER" id="PTHR15503">
    <property type="entry name" value="LDOC1 RELATED"/>
    <property type="match status" value="1"/>
</dbReference>
<sequence length="95" mass="10874">MLARQYLRKGCEAYFAFVIDCKVTKMKIEYVPVVCEYLDVFLEELPGLPPVRKVEFGIELMPGMTPLSIAPYRMAPTELKELKAQLLELTDRGFA</sequence>
<dbReference type="InterPro" id="IPR032567">
    <property type="entry name" value="RTL1-rel"/>
</dbReference>
<dbReference type="Gene3D" id="3.10.10.10">
    <property type="entry name" value="HIV Type 1 Reverse Transcriptase, subunit A, domain 1"/>
    <property type="match status" value="1"/>
</dbReference>
<dbReference type="Proteomes" id="UP000325315">
    <property type="component" value="Unassembled WGS sequence"/>
</dbReference>
<evidence type="ECO:0000313" key="1">
    <source>
        <dbReference type="EMBL" id="KAA3472972.1"/>
    </source>
</evidence>
<dbReference type="InterPro" id="IPR043502">
    <property type="entry name" value="DNA/RNA_pol_sf"/>
</dbReference>
<dbReference type="PANTHER" id="PTHR15503:SF45">
    <property type="entry name" value="RNA-DIRECTED DNA POLYMERASE HOMOLOG"/>
    <property type="match status" value="1"/>
</dbReference>
<comment type="caution">
    <text evidence="1">The sequence shown here is derived from an EMBL/GenBank/DDBJ whole genome shotgun (WGS) entry which is preliminary data.</text>
</comment>